<reference evidence="2" key="1">
    <citation type="submission" date="2022-11" db="UniProtKB">
        <authorList>
            <consortium name="WormBaseParasite"/>
        </authorList>
    </citation>
    <scope>IDENTIFICATION</scope>
</reference>
<organism evidence="1 2">
    <name type="scientific">Romanomermis culicivorax</name>
    <name type="common">Nematode worm</name>
    <dbReference type="NCBI Taxonomy" id="13658"/>
    <lineage>
        <taxon>Eukaryota</taxon>
        <taxon>Metazoa</taxon>
        <taxon>Ecdysozoa</taxon>
        <taxon>Nematoda</taxon>
        <taxon>Enoplea</taxon>
        <taxon>Dorylaimia</taxon>
        <taxon>Mermithida</taxon>
        <taxon>Mermithoidea</taxon>
        <taxon>Mermithidae</taxon>
        <taxon>Romanomermis</taxon>
    </lineage>
</organism>
<accession>A0A915JKP8</accession>
<name>A0A915JKP8_ROMCU</name>
<keyword evidence="1" id="KW-1185">Reference proteome</keyword>
<evidence type="ECO:0000313" key="1">
    <source>
        <dbReference type="Proteomes" id="UP000887565"/>
    </source>
</evidence>
<evidence type="ECO:0000313" key="2">
    <source>
        <dbReference type="WBParaSite" id="nRc.2.0.1.t26611-RA"/>
    </source>
</evidence>
<proteinExistence type="predicted"/>
<dbReference type="WBParaSite" id="nRc.2.0.1.t26611-RA">
    <property type="protein sequence ID" value="nRc.2.0.1.t26611-RA"/>
    <property type="gene ID" value="nRc.2.0.1.g26611"/>
</dbReference>
<dbReference type="AlphaFoldDB" id="A0A915JKP8"/>
<dbReference type="Proteomes" id="UP000887565">
    <property type="component" value="Unplaced"/>
</dbReference>
<sequence length="42" mass="4995">MDTSYKCLMAVSTQLAESMRWQKRMELNHCRSTHRTLSKTCM</sequence>
<protein>
    <submittedName>
        <fullName evidence="2">Uncharacterized protein</fullName>
    </submittedName>
</protein>